<dbReference type="GeneID" id="25917172"/>
<feature type="non-terminal residue" evidence="2">
    <location>
        <position position="1"/>
    </location>
</feature>
<keyword evidence="3" id="KW-1185">Reference proteome</keyword>
<dbReference type="EMBL" id="KQ250214">
    <property type="protein sequence ID" value="KNC70802.1"/>
    <property type="molecule type" value="Genomic_DNA"/>
</dbReference>
<name>A0A0L0F288_9EUKA</name>
<keyword evidence="1" id="KW-0472">Membrane</keyword>
<reference evidence="2 3" key="1">
    <citation type="submission" date="2011-02" db="EMBL/GenBank/DDBJ databases">
        <title>The Genome Sequence of Sphaeroforma arctica JP610.</title>
        <authorList>
            <consortium name="The Broad Institute Genome Sequencing Platform"/>
            <person name="Russ C."/>
            <person name="Cuomo C."/>
            <person name="Young S.K."/>
            <person name="Zeng Q."/>
            <person name="Gargeya S."/>
            <person name="Alvarado L."/>
            <person name="Berlin A."/>
            <person name="Chapman S.B."/>
            <person name="Chen Z."/>
            <person name="Freedman E."/>
            <person name="Gellesch M."/>
            <person name="Goldberg J."/>
            <person name="Griggs A."/>
            <person name="Gujja S."/>
            <person name="Heilman E."/>
            <person name="Heiman D."/>
            <person name="Howarth C."/>
            <person name="Mehta T."/>
            <person name="Neiman D."/>
            <person name="Pearson M."/>
            <person name="Roberts A."/>
            <person name="Saif S."/>
            <person name="Shea T."/>
            <person name="Shenoy N."/>
            <person name="Sisk P."/>
            <person name="Stolte C."/>
            <person name="Sykes S."/>
            <person name="White J."/>
            <person name="Yandava C."/>
            <person name="Burger G."/>
            <person name="Gray M.W."/>
            <person name="Holland P.W.H."/>
            <person name="King N."/>
            <person name="Lang F.B.F."/>
            <person name="Roger A.J."/>
            <person name="Ruiz-Trillo I."/>
            <person name="Haas B."/>
            <person name="Nusbaum C."/>
            <person name="Birren B."/>
        </authorList>
    </citation>
    <scope>NUCLEOTIDE SEQUENCE [LARGE SCALE GENOMIC DNA]</scope>
    <source>
        <strain evidence="2 3">JP610</strain>
    </source>
</reference>
<gene>
    <name evidence="2" type="ORF">SARC_16668</name>
</gene>
<evidence type="ECO:0000313" key="2">
    <source>
        <dbReference type="EMBL" id="KNC70802.1"/>
    </source>
</evidence>
<dbReference type="Proteomes" id="UP000054560">
    <property type="component" value="Unassembled WGS sequence"/>
</dbReference>
<proteinExistence type="predicted"/>
<sequence length="54" mass="6409">LRAHIENDNLFEYHAVNTMIKIIWGYYTFVHLTCFTVLIVYGYANTRTRDIIGK</sequence>
<protein>
    <submittedName>
        <fullName evidence="2">Uncharacterized protein</fullName>
    </submittedName>
</protein>
<organism evidence="2 3">
    <name type="scientific">Sphaeroforma arctica JP610</name>
    <dbReference type="NCBI Taxonomy" id="667725"/>
    <lineage>
        <taxon>Eukaryota</taxon>
        <taxon>Ichthyosporea</taxon>
        <taxon>Ichthyophonida</taxon>
        <taxon>Sphaeroforma</taxon>
    </lineage>
</organism>
<evidence type="ECO:0000256" key="1">
    <source>
        <dbReference type="SAM" id="Phobius"/>
    </source>
</evidence>
<dbReference type="AlphaFoldDB" id="A0A0L0F288"/>
<dbReference type="RefSeq" id="XP_014144704.1">
    <property type="nucleotide sequence ID" value="XM_014289229.1"/>
</dbReference>
<accession>A0A0L0F288</accession>
<keyword evidence="1" id="KW-0812">Transmembrane</keyword>
<keyword evidence="1" id="KW-1133">Transmembrane helix</keyword>
<feature type="transmembrane region" description="Helical" evidence="1">
    <location>
        <begin position="23"/>
        <end position="44"/>
    </location>
</feature>
<evidence type="ECO:0000313" key="3">
    <source>
        <dbReference type="Proteomes" id="UP000054560"/>
    </source>
</evidence>